<dbReference type="CDD" id="cd16434">
    <property type="entry name" value="CheB-CheR_fusion"/>
    <property type="match status" value="1"/>
</dbReference>
<dbReference type="InterPro" id="IPR013767">
    <property type="entry name" value="PAS_fold"/>
</dbReference>
<evidence type="ECO:0000313" key="12">
    <source>
        <dbReference type="EMBL" id="AKB77518.1"/>
    </source>
</evidence>
<feature type="compositionally biased region" description="Basic and acidic residues" evidence="7">
    <location>
        <begin position="91"/>
        <end position="100"/>
    </location>
</feature>
<dbReference type="CDD" id="cd00130">
    <property type="entry name" value="PAS"/>
    <property type="match status" value="1"/>
</dbReference>
<feature type="domain" description="CheB-type methylesterase" evidence="10">
    <location>
        <begin position="100"/>
        <end position="291"/>
    </location>
</feature>
<dbReference type="Proteomes" id="UP000033101">
    <property type="component" value="Chromosome"/>
</dbReference>
<evidence type="ECO:0000256" key="3">
    <source>
        <dbReference type="ARBA" id="ARBA00022603"/>
    </source>
</evidence>
<feature type="active site" evidence="6">
    <location>
        <position position="112"/>
    </location>
</feature>
<dbReference type="InterPro" id="IPR000673">
    <property type="entry name" value="Sig_transdc_resp-reg_Me-estase"/>
</dbReference>
<organism evidence="12 13">
    <name type="scientific">Methanosarcina horonobensis HB-1 = JCM 15518</name>
    <dbReference type="NCBI Taxonomy" id="1434110"/>
    <lineage>
        <taxon>Archaea</taxon>
        <taxon>Methanobacteriati</taxon>
        <taxon>Methanobacteriota</taxon>
        <taxon>Stenosarchaea group</taxon>
        <taxon>Methanomicrobia</taxon>
        <taxon>Methanosarcinales</taxon>
        <taxon>Methanosarcinaceae</taxon>
        <taxon>Methanosarcina</taxon>
    </lineage>
</organism>
<feature type="region of interest" description="Disordered" evidence="7">
    <location>
        <begin position="1"/>
        <end position="103"/>
    </location>
</feature>
<dbReference type="SUPFAM" id="SSF52738">
    <property type="entry name" value="Methylesterase CheB, C-terminal domain"/>
    <property type="match status" value="1"/>
</dbReference>
<dbReference type="OrthoDB" id="10657at2157"/>
<dbReference type="EC" id="2.1.1.80" evidence="2"/>
<dbReference type="Pfam" id="PF01739">
    <property type="entry name" value="CheR"/>
    <property type="match status" value="1"/>
</dbReference>
<feature type="region of interest" description="Disordered" evidence="7">
    <location>
        <begin position="768"/>
        <end position="802"/>
    </location>
</feature>
<dbReference type="GO" id="GO:0032259">
    <property type="term" value="P:methylation"/>
    <property type="evidence" value="ECO:0007669"/>
    <property type="project" value="UniProtKB-KW"/>
</dbReference>
<dbReference type="InterPro" id="IPR000700">
    <property type="entry name" value="PAS-assoc_C"/>
</dbReference>
<keyword evidence="13" id="KW-1185">Reference proteome</keyword>
<dbReference type="SUPFAM" id="SSF55785">
    <property type="entry name" value="PYP-like sensor domain (PAS domain)"/>
    <property type="match status" value="2"/>
</dbReference>
<feature type="compositionally biased region" description="Basic and acidic residues" evidence="7">
    <location>
        <begin position="44"/>
        <end position="66"/>
    </location>
</feature>
<evidence type="ECO:0000256" key="4">
    <source>
        <dbReference type="ARBA" id="ARBA00022679"/>
    </source>
</evidence>
<dbReference type="PANTHER" id="PTHR24422:SF27">
    <property type="entry name" value="PROTEIN-GLUTAMATE O-METHYLTRANSFERASE"/>
    <property type="match status" value="1"/>
</dbReference>
<keyword evidence="4 12" id="KW-0808">Transferase</keyword>
<keyword evidence="5" id="KW-0949">S-adenosyl-L-methionine</keyword>
<dbReference type="EMBL" id="CP009516">
    <property type="protein sequence ID" value="AKB77518.1"/>
    <property type="molecule type" value="Genomic_DNA"/>
</dbReference>
<keyword evidence="3 12" id="KW-0489">Methyltransferase</keyword>
<feature type="compositionally biased region" description="Basic residues" evidence="7">
    <location>
        <begin position="7"/>
        <end position="25"/>
    </location>
</feature>
<dbReference type="GO" id="GO:0008984">
    <property type="term" value="F:protein-glutamate methylesterase activity"/>
    <property type="evidence" value="ECO:0007669"/>
    <property type="project" value="InterPro"/>
</dbReference>
<dbReference type="PANTHER" id="PTHR24422">
    <property type="entry name" value="CHEMOTAXIS PROTEIN METHYLTRANSFERASE"/>
    <property type="match status" value="1"/>
</dbReference>
<dbReference type="InterPro" id="IPR022641">
    <property type="entry name" value="CheR_N"/>
</dbReference>
<dbReference type="PATRIC" id="fig|1434110.4.peg.1284"/>
<evidence type="ECO:0000313" key="13">
    <source>
        <dbReference type="Proteomes" id="UP000033101"/>
    </source>
</evidence>
<feature type="compositionally biased region" description="Low complexity" evidence="7">
    <location>
        <begin position="786"/>
        <end position="799"/>
    </location>
</feature>
<keyword evidence="6" id="KW-0145">Chemotaxis</keyword>
<evidence type="ECO:0000259" key="9">
    <source>
        <dbReference type="PROSITE" id="PS50113"/>
    </source>
</evidence>
<dbReference type="InterPro" id="IPR036804">
    <property type="entry name" value="CheR_N_sf"/>
</dbReference>
<dbReference type="SMART" id="SM00091">
    <property type="entry name" value="PAS"/>
    <property type="match status" value="2"/>
</dbReference>
<evidence type="ECO:0000259" key="10">
    <source>
        <dbReference type="PROSITE" id="PS50122"/>
    </source>
</evidence>
<dbReference type="PROSITE" id="PS50112">
    <property type="entry name" value="PAS"/>
    <property type="match status" value="1"/>
</dbReference>
<feature type="compositionally biased region" description="Acidic residues" evidence="7">
    <location>
        <begin position="67"/>
        <end position="90"/>
    </location>
</feature>
<dbReference type="Gene3D" id="3.40.50.150">
    <property type="entry name" value="Vaccinia Virus protein VP39"/>
    <property type="match status" value="1"/>
</dbReference>
<evidence type="ECO:0000256" key="6">
    <source>
        <dbReference type="PROSITE-ProRule" id="PRU00050"/>
    </source>
</evidence>
<feature type="domain" description="PAC" evidence="9">
    <location>
        <begin position="904"/>
        <end position="954"/>
    </location>
</feature>
<dbReference type="InterPro" id="IPR035909">
    <property type="entry name" value="CheB_C"/>
</dbReference>
<dbReference type="PROSITE" id="PS50123">
    <property type="entry name" value="CHER"/>
    <property type="match status" value="1"/>
</dbReference>
<feature type="domain" description="PAS" evidence="8">
    <location>
        <begin position="958"/>
        <end position="1013"/>
    </location>
</feature>
<protein>
    <recommendedName>
        <fullName evidence="2">protein-glutamate O-methyltransferase</fullName>
        <ecNumber evidence="2">2.1.1.80</ecNumber>
    </recommendedName>
</protein>
<dbReference type="KEGG" id="mhor:MSHOH_1035"/>
<keyword evidence="6" id="KW-0378">Hydrolase</keyword>
<proteinExistence type="predicted"/>
<dbReference type="SMART" id="SM00138">
    <property type="entry name" value="MeTrc"/>
    <property type="match status" value="1"/>
</dbReference>
<dbReference type="PROSITE" id="PS50113">
    <property type="entry name" value="PAC"/>
    <property type="match status" value="1"/>
</dbReference>
<dbReference type="SUPFAM" id="SSF47757">
    <property type="entry name" value="Chemotaxis receptor methyltransferase CheR, N-terminal domain"/>
    <property type="match status" value="1"/>
</dbReference>
<dbReference type="Pfam" id="PF13596">
    <property type="entry name" value="PAS_10"/>
    <property type="match status" value="1"/>
</dbReference>
<dbReference type="GO" id="GO:0008983">
    <property type="term" value="F:protein-glutamate O-methyltransferase activity"/>
    <property type="evidence" value="ECO:0007669"/>
    <property type="project" value="UniProtKB-EC"/>
</dbReference>
<sequence length="1071" mass="121720">MFTNKATNKKKAQMSKGKQIPKMKPKPQEQKPDEEQAPEASQKLIKDRIIFEEQEPAEKLEEKPEKEEEPEEEKEQGEEQQPEEEEEQEEELKLEKEQKPEQNFPIVGIGASAGGLGAFEAFFSGIPADVSPGVAFVIIQHLDPKHKSILNTLIGRYTNMPVYEIIDGMAVQPNCVYVIPPNSDLIYRDGTLHTLEPTVRHGHRTPIDFFFRSLAEEKKERAIGIVLTGTGSDGTLGIRAIKAEGGMVMAQSPETSEYDSMPRSVIDTGLADYILPPKEMPDQLIAYVTQAFGRSVHPTVRAEDLMNRIFNLIFTQTGHDFSHYKKGTINRRIERRMAVHSMRRIDEYVHYLEKKPAEVEALYRDFLISVTSFFRNSKAFDALQEEVIPNFFVGKRPNDTIRIWVPGCSTGEEAYSIGILFQEYMETVRRNFKILIFATDIDSRAIERARAGIYPASIAADVSPERLERFFTVSPDGNYRINKNIREMVIFSEHDLIKDPPFSKIDLLSCRNLLIYMDGELQKRLIPLFYYSLNPGKYLFLGSSETINGFTDLFDTLDRSAKLYKSRPNVGAEKLRSIATFIPSRLESREIHGKPEEIPFQAKPKYREMTEQILLQNYAPVGVLVNENGDIFYTHGRTGMYLELATGEAGLNILKMAREGLHHRLPIALHRAAIDKKISFYSGVQVKTNGDFTSINLMVIPLATTPYAVEGSDLYLVIFEEPPKWIQENIEGAATRDVKGGTTESGKEVDQRILELMEQLRIKEEELKATNEELETSTEELKSSNEEMQSINEELQSSNEELESSKEELQSVNEELATVNTELQNKVTDLSQANNDMNNLLAGTDIGTIFVDYGMRVMRFTPAVTNLVNLIPTDVGRPIRDIVPNIIGYDRLIEDIREVLDKLTTKELEIQTKDGMWFLMRIKPYRTLDNVIKGAVITFIDTTELRRSRELLKESDIKVNRLAVVVRDSNDAVTLQDLEGRILAWNPSAERMYGWSEAEALKMNISSLVPEDRKAGELDTVKRLSRAEVIEPYRTQRLTKDGRIVDVWLTASSLIDKNNNVYAISTTERGK</sequence>
<dbReference type="PRINTS" id="PR00996">
    <property type="entry name" value="CHERMTFRASE"/>
</dbReference>
<dbReference type="InterPro" id="IPR029063">
    <property type="entry name" value="SAM-dependent_MTases_sf"/>
</dbReference>
<comment type="catalytic activity">
    <reaction evidence="1">
        <text>L-glutamyl-[protein] + S-adenosyl-L-methionine = [protein]-L-glutamate 5-O-methyl ester + S-adenosyl-L-homocysteine</text>
        <dbReference type="Rhea" id="RHEA:24452"/>
        <dbReference type="Rhea" id="RHEA-COMP:10208"/>
        <dbReference type="Rhea" id="RHEA-COMP:10311"/>
        <dbReference type="ChEBI" id="CHEBI:29973"/>
        <dbReference type="ChEBI" id="CHEBI:57856"/>
        <dbReference type="ChEBI" id="CHEBI:59789"/>
        <dbReference type="ChEBI" id="CHEBI:82795"/>
        <dbReference type="EC" id="2.1.1.80"/>
    </reaction>
</comment>
<dbReference type="AlphaFoldDB" id="A0A0E3SDI3"/>
<dbReference type="InterPro" id="IPR000780">
    <property type="entry name" value="CheR_MeTrfase"/>
</dbReference>
<dbReference type="GO" id="GO:0006355">
    <property type="term" value="P:regulation of DNA-templated transcription"/>
    <property type="evidence" value="ECO:0007669"/>
    <property type="project" value="InterPro"/>
</dbReference>
<dbReference type="InterPro" id="IPR035965">
    <property type="entry name" value="PAS-like_dom_sf"/>
</dbReference>
<dbReference type="Pfam" id="PF00989">
    <property type="entry name" value="PAS"/>
    <property type="match status" value="1"/>
</dbReference>
<dbReference type="Gene3D" id="3.30.450.20">
    <property type="entry name" value="PAS domain"/>
    <property type="match status" value="2"/>
</dbReference>
<evidence type="ECO:0000256" key="5">
    <source>
        <dbReference type="ARBA" id="ARBA00022691"/>
    </source>
</evidence>
<feature type="active site" evidence="6">
    <location>
        <position position="233"/>
    </location>
</feature>
<gene>
    <name evidence="12" type="ORF">MSHOH_1035</name>
</gene>
<dbReference type="NCBIfam" id="TIGR00229">
    <property type="entry name" value="sensory_box"/>
    <property type="match status" value="1"/>
</dbReference>
<evidence type="ECO:0000259" key="8">
    <source>
        <dbReference type="PROSITE" id="PS50112"/>
    </source>
</evidence>
<dbReference type="InterPro" id="IPR050903">
    <property type="entry name" value="Bact_Chemotaxis_MeTrfase"/>
</dbReference>
<evidence type="ECO:0000259" key="11">
    <source>
        <dbReference type="PROSITE" id="PS50123"/>
    </source>
</evidence>
<name>A0A0E3SDI3_9EURY</name>
<dbReference type="PROSITE" id="PS50122">
    <property type="entry name" value="CHEB"/>
    <property type="match status" value="1"/>
</dbReference>
<dbReference type="InterPro" id="IPR022642">
    <property type="entry name" value="CheR_C"/>
</dbReference>
<dbReference type="HOGENOM" id="CLU_000892_0_2_2"/>
<dbReference type="Gene3D" id="3.40.50.180">
    <property type="entry name" value="Methylesterase CheB, C-terminal domain"/>
    <property type="match status" value="1"/>
</dbReference>
<dbReference type="Pfam" id="PF03705">
    <property type="entry name" value="CheR_N"/>
    <property type="match status" value="1"/>
</dbReference>
<evidence type="ECO:0000256" key="2">
    <source>
        <dbReference type="ARBA" id="ARBA00012534"/>
    </source>
</evidence>
<dbReference type="InterPro" id="IPR000014">
    <property type="entry name" value="PAS"/>
</dbReference>
<dbReference type="STRING" id="1434110.MSHOH_1035"/>
<dbReference type="GO" id="GO:0000156">
    <property type="term" value="F:phosphorelay response regulator activity"/>
    <property type="evidence" value="ECO:0007669"/>
    <property type="project" value="InterPro"/>
</dbReference>
<dbReference type="SUPFAM" id="SSF53335">
    <property type="entry name" value="S-adenosyl-L-methionine-dependent methyltransferases"/>
    <property type="match status" value="1"/>
</dbReference>
<feature type="active site" evidence="6">
    <location>
        <position position="141"/>
    </location>
</feature>
<dbReference type="GO" id="GO:0005737">
    <property type="term" value="C:cytoplasm"/>
    <property type="evidence" value="ECO:0007669"/>
    <property type="project" value="InterPro"/>
</dbReference>
<evidence type="ECO:0000256" key="7">
    <source>
        <dbReference type="SAM" id="MobiDB-lite"/>
    </source>
</evidence>
<dbReference type="GO" id="GO:0006935">
    <property type="term" value="P:chemotaxis"/>
    <property type="evidence" value="ECO:0007669"/>
    <property type="project" value="UniProtKB-UniRule"/>
</dbReference>
<evidence type="ECO:0000256" key="1">
    <source>
        <dbReference type="ARBA" id="ARBA00001541"/>
    </source>
</evidence>
<reference evidence="12 13" key="1">
    <citation type="submission" date="2014-07" db="EMBL/GenBank/DDBJ databases">
        <title>Methanogenic archaea and the global carbon cycle.</title>
        <authorList>
            <person name="Henriksen J.R."/>
            <person name="Luke J."/>
            <person name="Reinhart S."/>
            <person name="Benedict M.N."/>
            <person name="Youngblut N.D."/>
            <person name="Metcalf M.E."/>
            <person name="Whitaker R.J."/>
            <person name="Metcalf W.W."/>
        </authorList>
    </citation>
    <scope>NUCLEOTIDE SEQUENCE [LARGE SCALE GENOMIC DNA]</scope>
    <source>
        <strain evidence="12 13">HB-1</strain>
    </source>
</reference>
<feature type="domain" description="CheR-type methyltransferase" evidence="11">
    <location>
        <begin position="302"/>
        <end position="567"/>
    </location>
</feature>
<dbReference type="Pfam" id="PF01339">
    <property type="entry name" value="CheB_methylest"/>
    <property type="match status" value="1"/>
</dbReference>
<accession>A0A0E3SDI3</accession>
<dbReference type="Gene3D" id="1.10.155.10">
    <property type="entry name" value="Chemotaxis receptor methyltransferase CheR, N-terminal domain"/>
    <property type="match status" value="1"/>
</dbReference>